<dbReference type="PROSITE" id="PS52039">
    <property type="entry name" value="TOPO_IA_2"/>
    <property type="match status" value="1"/>
</dbReference>
<organism evidence="12 13">
    <name type="scientific">Pseudobacter ginsenosidimutans</name>
    <dbReference type="NCBI Taxonomy" id="661488"/>
    <lineage>
        <taxon>Bacteria</taxon>
        <taxon>Pseudomonadati</taxon>
        <taxon>Bacteroidota</taxon>
        <taxon>Chitinophagia</taxon>
        <taxon>Chitinophagales</taxon>
        <taxon>Chitinophagaceae</taxon>
        <taxon>Pseudobacter</taxon>
    </lineage>
</organism>
<dbReference type="Pfam" id="PF01751">
    <property type="entry name" value="Toprim"/>
    <property type="match status" value="1"/>
</dbReference>
<dbReference type="CDD" id="cd00186">
    <property type="entry name" value="TOP1Ac"/>
    <property type="match status" value="1"/>
</dbReference>
<dbReference type="CDD" id="cd03363">
    <property type="entry name" value="TOPRIM_TopoIA_TopoI"/>
    <property type="match status" value="1"/>
</dbReference>
<keyword evidence="5 8" id="KW-0799">Topoisomerase</keyword>
<dbReference type="GO" id="GO:0003677">
    <property type="term" value="F:DNA binding"/>
    <property type="evidence" value="ECO:0007669"/>
    <property type="project" value="UniProtKB-KW"/>
</dbReference>
<keyword evidence="13" id="KW-1185">Reference proteome</keyword>
<gene>
    <name evidence="8" type="primary">topA</name>
    <name evidence="12" type="ORF">EV199_1496</name>
</gene>
<dbReference type="PRINTS" id="PR00417">
    <property type="entry name" value="PRTPISMRASEI"/>
</dbReference>
<keyword evidence="4" id="KW-0460">Magnesium</keyword>
<dbReference type="InterPro" id="IPR003601">
    <property type="entry name" value="Topo_IA_2"/>
</dbReference>
<dbReference type="Gene3D" id="2.70.20.10">
    <property type="entry name" value="Topoisomerase I, domain 3"/>
    <property type="match status" value="1"/>
</dbReference>
<name>A0A4Q7N3S3_9BACT</name>
<evidence type="ECO:0000256" key="1">
    <source>
        <dbReference type="ARBA" id="ARBA00000213"/>
    </source>
</evidence>
<evidence type="ECO:0000256" key="8">
    <source>
        <dbReference type="HAMAP-Rule" id="MF_00952"/>
    </source>
</evidence>
<feature type="site" description="Interaction with DNA" evidence="8">
    <location>
        <position position="561"/>
    </location>
</feature>
<dbReference type="SMART" id="SM00437">
    <property type="entry name" value="TOP1Ac"/>
    <property type="match status" value="1"/>
</dbReference>
<keyword evidence="6 8" id="KW-0238">DNA-binding</keyword>
<dbReference type="NCBIfam" id="TIGR01051">
    <property type="entry name" value="topA_bact"/>
    <property type="match status" value="1"/>
</dbReference>
<keyword evidence="3" id="KW-0479">Metal-binding</keyword>
<feature type="domain" description="Toprim" evidence="10">
    <location>
        <begin position="83"/>
        <end position="193"/>
    </location>
</feature>
<dbReference type="EC" id="5.6.2.1" evidence="8"/>
<comment type="similarity">
    <text evidence="2 8">Belongs to the type IA topoisomerase family.</text>
</comment>
<feature type="compositionally biased region" description="Basic residues" evidence="9">
    <location>
        <begin position="916"/>
        <end position="939"/>
    </location>
</feature>
<comment type="function">
    <text evidence="8">Releases the supercoiling and torsional tension of DNA, which is introduced during the DNA replication and transcription, by transiently cleaving and rejoining one strand of the DNA duplex. Introduces a single-strand break via transesterification at a target site in duplex DNA. The scissile phosphodiester is attacked by the catalytic tyrosine of the enzyme, resulting in the formation of a DNA-(5'-phosphotyrosyl)-enzyme intermediate and the expulsion of a 3'-OH DNA strand. The free DNA strand then undergoes passage around the unbroken strand, thus removing DNA supercoils. Finally, in the religation step, the DNA 3'-OH attacks the covalent intermediate to expel the active-site tyrosine and restore the DNA phosphodiester backbone.</text>
</comment>
<feature type="site" description="Interaction with DNA" evidence="8">
    <location>
        <position position="113"/>
    </location>
</feature>
<dbReference type="SUPFAM" id="SSF56712">
    <property type="entry name" value="Prokaryotic type I DNA topoisomerase"/>
    <property type="match status" value="1"/>
</dbReference>
<dbReference type="GO" id="GO:0006265">
    <property type="term" value="P:DNA topological change"/>
    <property type="evidence" value="ECO:0007669"/>
    <property type="project" value="UniProtKB-UniRule"/>
</dbReference>
<feature type="domain" description="Topo IA-type catalytic" evidence="11">
    <location>
        <begin position="209"/>
        <end position="660"/>
    </location>
</feature>
<dbReference type="EMBL" id="SGXA01000001">
    <property type="protein sequence ID" value="RZS75626.1"/>
    <property type="molecule type" value="Genomic_DNA"/>
</dbReference>
<evidence type="ECO:0000313" key="13">
    <source>
        <dbReference type="Proteomes" id="UP000293874"/>
    </source>
</evidence>
<feature type="site" description="Interaction with DNA" evidence="8">
    <location>
        <position position="220"/>
    </location>
</feature>
<dbReference type="GO" id="GO:0003917">
    <property type="term" value="F:DNA topoisomerase type I (single strand cut, ATP-independent) activity"/>
    <property type="evidence" value="ECO:0007669"/>
    <property type="project" value="UniProtKB-UniRule"/>
</dbReference>
<evidence type="ECO:0000256" key="3">
    <source>
        <dbReference type="ARBA" id="ARBA00022723"/>
    </source>
</evidence>
<dbReference type="Gene3D" id="1.10.460.10">
    <property type="entry name" value="Topoisomerase I, domain 2"/>
    <property type="match status" value="1"/>
</dbReference>
<feature type="site" description="Interaction with DNA" evidence="8">
    <location>
        <position position="371"/>
    </location>
</feature>
<dbReference type="InterPro" id="IPR013497">
    <property type="entry name" value="Topo_IA_cen"/>
</dbReference>
<feature type="site" description="Interaction with DNA" evidence="8">
    <location>
        <position position="223"/>
    </location>
</feature>
<accession>A0A4Q7N3S3</accession>
<dbReference type="InterPro" id="IPR013824">
    <property type="entry name" value="Topo_IA_cen_sub1"/>
</dbReference>
<feature type="region of interest" description="Disordered" evidence="9">
    <location>
        <begin position="914"/>
        <end position="939"/>
    </location>
</feature>
<dbReference type="InterPro" id="IPR028612">
    <property type="entry name" value="Topoisom_1_IA"/>
</dbReference>
<dbReference type="InterPro" id="IPR034149">
    <property type="entry name" value="TOPRIM_TopoI"/>
</dbReference>
<evidence type="ECO:0000256" key="6">
    <source>
        <dbReference type="ARBA" id="ARBA00023125"/>
    </source>
</evidence>
<evidence type="ECO:0000256" key="5">
    <source>
        <dbReference type="ARBA" id="ARBA00023029"/>
    </source>
</evidence>
<comment type="subunit">
    <text evidence="8">Monomer.</text>
</comment>
<dbReference type="PROSITE" id="PS50880">
    <property type="entry name" value="TOPRIM"/>
    <property type="match status" value="1"/>
</dbReference>
<feature type="site" description="Interaction with DNA" evidence="8">
    <location>
        <position position="235"/>
    </location>
</feature>
<dbReference type="InterPro" id="IPR013826">
    <property type="entry name" value="Topo_IA_cen_sub3"/>
</dbReference>
<evidence type="ECO:0000313" key="12">
    <source>
        <dbReference type="EMBL" id="RZS75626.1"/>
    </source>
</evidence>
<dbReference type="Proteomes" id="UP000293874">
    <property type="component" value="Unassembled WGS sequence"/>
</dbReference>
<dbReference type="SMART" id="SM00493">
    <property type="entry name" value="TOPRIM"/>
    <property type="match status" value="1"/>
</dbReference>
<feature type="active site" description="O-(5'-phospho-DNA)-tyrosine intermediate" evidence="8">
    <location>
        <position position="369"/>
    </location>
</feature>
<protein>
    <recommendedName>
        <fullName evidence="8">DNA topoisomerase 1</fullName>
        <ecNumber evidence="8">5.6.2.1</ecNumber>
    </recommendedName>
    <alternativeName>
        <fullName evidence="8">DNA topoisomerase I</fullName>
    </alternativeName>
</protein>
<dbReference type="Pfam" id="PF01131">
    <property type="entry name" value="Topoisom_bac"/>
    <property type="match status" value="2"/>
</dbReference>
<evidence type="ECO:0000256" key="7">
    <source>
        <dbReference type="ARBA" id="ARBA00023235"/>
    </source>
</evidence>
<dbReference type="InterPro" id="IPR023406">
    <property type="entry name" value="Topo_IA_AS"/>
</dbReference>
<evidence type="ECO:0000256" key="9">
    <source>
        <dbReference type="SAM" id="MobiDB-lite"/>
    </source>
</evidence>
<dbReference type="Gene3D" id="1.10.290.10">
    <property type="entry name" value="Topoisomerase I, domain 4"/>
    <property type="match status" value="1"/>
</dbReference>
<reference evidence="12 13" key="1">
    <citation type="submission" date="2019-02" db="EMBL/GenBank/DDBJ databases">
        <title>Genomic Encyclopedia of Type Strains, Phase IV (KMG-IV): sequencing the most valuable type-strain genomes for metagenomic binning, comparative biology and taxonomic classification.</title>
        <authorList>
            <person name="Goeker M."/>
        </authorList>
    </citation>
    <scope>NUCLEOTIDE SEQUENCE [LARGE SCALE GENOMIC DNA]</scope>
    <source>
        <strain evidence="12 13">DSM 18116</strain>
    </source>
</reference>
<dbReference type="HAMAP" id="MF_00952">
    <property type="entry name" value="Topoisom_1_prok"/>
    <property type="match status" value="1"/>
</dbReference>
<dbReference type="PANTHER" id="PTHR42785">
    <property type="entry name" value="DNA TOPOISOMERASE, TYPE IA, CORE"/>
    <property type="match status" value="1"/>
</dbReference>
<dbReference type="InterPro" id="IPR006171">
    <property type="entry name" value="TOPRIM_dom"/>
</dbReference>
<evidence type="ECO:0000256" key="4">
    <source>
        <dbReference type="ARBA" id="ARBA00022842"/>
    </source>
</evidence>
<keyword evidence="7 8" id="KW-0413">Isomerase</keyword>
<evidence type="ECO:0000259" key="11">
    <source>
        <dbReference type="PROSITE" id="PS52039"/>
    </source>
</evidence>
<evidence type="ECO:0000259" key="10">
    <source>
        <dbReference type="PROSITE" id="PS50880"/>
    </source>
</evidence>
<comment type="caution">
    <text evidence="8">Lacks conserved residue(s) required for the propagation of feature annotation.</text>
</comment>
<comment type="caution">
    <text evidence="12">The sequence shown here is derived from an EMBL/GenBank/DDBJ whole genome shotgun (WGS) entry which is preliminary data.</text>
</comment>
<comment type="catalytic activity">
    <reaction evidence="1 8">
        <text>ATP-independent breakage of single-stranded DNA, followed by passage and rejoining.</text>
        <dbReference type="EC" id="5.6.2.1"/>
    </reaction>
</comment>
<dbReference type="PROSITE" id="PS00396">
    <property type="entry name" value="TOPO_IA_1"/>
    <property type="match status" value="1"/>
</dbReference>
<dbReference type="GO" id="GO:0046872">
    <property type="term" value="F:metal ion binding"/>
    <property type="evidence" value="ECO:0007669"/>
    <property type="project" value="UniProtKB-KW"/>
</dbReference>
<dbReference type="SMART" id="SM00436">
    <property type="entry name" value="TOP1Bc"/>
    <property type="match status" value="1"/>
</dbReference>
<dbReference type="InterPro" id="IPR000380">
    <property type="entry name" value="Topo_IA"/>
</dbReference>
<dbReference type="Gene3D" id="3.40.50.140">
    <property type="match status" value="1"/>
</dbReference>
<evidence type="ECO:0000256" key="2">
    <source>
        <dbReference type="ARBA" id="ARBA00009446"/>
    </source>
</evidence>
<dbReference type="AlphaFoldDB" id="A0A4Q7N3S3"/>
<dbReference type="InterPro" id="IPR003602">
    <property type="entry name" value="Topo_IA_DNA-bd_dom"/>
</dbReference>
<sequence length="939" mass="106672">MTAPSLIGQARSLPKKLANPPFRQPPNLLCQLIISLIDPNQPYLISGPILDPTPGTNLLFSPLYTKLARQQAYFKPLNQRMAKNLLIVESPAKAKTIEKILGSDFEVKSCYGHIRDLEKDDMGIDLKNNYQPRYIIPDDKERVVRELRTLAKKSDEVWLATDEDREGEAISWHLCEVLGLDPRNTKRIVFHEITKPAIRKAVDNPRTVDMNLVNAQQARRVLDRIVGFELSPVLWRKMSMKNNLSAGRVQSVAVRLIAEREREINAFTATSTFKIEALFTHNDVTGKAVTFAAEGKKYSGADDAENFLKSCVGADYKVTDIQVKPARKSPAAPFTTSTLQQEASRKFGYSVSRTMQLAQKLYESGKITYMRTDSVNLSDTAMGDARNQIISQYGERYHQPRKYKNKNESAQEAHEAIRPTYMDNHDVDDPETRKLYELIWKRTMASQMADAELERTIAKINISTNREELTASGEVLKFDGFLKVYREDRDEEDINDDEQAEGMLPPLTVNQQLPLKEMKAIERFSRPSPRYTEASLVKKLEELGIGRPSTYAPTISTIQKRGYVEKRDKEGVKREYRIFSLVKDNITKITESENTGAEKSKLFPSDLGLVVTDFLKQYFDDIMDYGFTARIENEFDEVAAGKLKWNNMIDQFYVPFKKEVDDTIVNAERIKGERELGVDPESGKKIVARMGRFGPMVQIGDVNDEEKPRFASLKRDQSIETISYEEALDLFKLPRTLGNYEDQEVAVNVGRFGPYVKFGEQFISIPRGEDPLEVTLERAIELINEKQQADAPIAMYEGKGVTKGKGRFGPFIKWNEMFINVPRRYDFDNLSQSDIGELIGAKVEKEANRYIQHWPDEKISIENGRWGPLIKFGKKMLKLGKKADDSKYTAEEAATIPLEEVKKMIEAQVPNAFSKPAKKAAAKKTATKKAAPKKSAKKK</sequence>
<proteinExistence type="inferred from homology"/>
<dbReference type="InterPro" id="IPR013825">
    <property type="entry name" value="Topo_IA_cen_sub2"/>
</dbReference>
<feature type="region of interest" description="Interaction with DNA" evidence="8">
    <location>
        <begin position="245"/>
        <end position="250"/>
    </location>
</feature>
<feature type="site" description="Interaction with DNA" evidence="8">
    <location>
        <position position="219"/>
    </location>
</feature>
<dbReference type="InterPro" id="IPR023405">
    <property type="entry name" value="Topo_IA_core_domain"/>
</dbReference>
<dbReference type="InterPro" id="IPR025589">
    <property type="entry name" value="Toprim_C_rpt"/>
</dbReference>
<dbReference type="InterPro" id="IPR005733">
    <property type="entry name" value="TopoI_bac-type"/>
</dbReference>
<dbReference type="Pfam" id="PF13368">
    <property type="entry name" value="Toprim_C_rpt"/>
    <property type="match status" value="3"/>
</dbReference>
<dbReference type="PANTHER" id="PTHR42785:SF1">
    <property type="entry name" value="DNA TOPOISOMERASE"/>
    <property type="match status" value="1"/>
</dbReference>